<dbReference type="Proteomes" id="UP000595046">
    <property type="component" value="Chromosome"/>
</dbReference>
<evidence type="ECO:0000313" key="4">
    <source>
        <dbReference type="Proteomes" id="UP000595046"/>
    </source>
</evidence>
<organism evidence="3 4">
    <name type="scientific">Streptomyces bathyalis</name>
    <dbReference type="NCBI Taxonomy" id="2710756"/>
    <lineage>
        <taxon>Bacteria</taxon>
        <taxon>Bacillati</taxon>
        <taxon>Actinomycetota</taxon>
        <taxon>Actinomycetes</taxon>
        <taxon>Kitasatosporales</taxon>
        <taxon>Streptomycetaceae</taxon>
        <taxon>Streptomyces</taxon>
    </lineage>
</organism>
<evidence type="ECO:0000313" key="3">
    <source>
        <dbReference type="EMBL" id="QPP05522.1"/>
    </source>
</evidence>
<dbReference type="GO" id="GO:0005524">
    <property type="term" value="F:ATP binding"/>
    <property type="evidence" value="ECO:0007669"/>
    <property type="project" value="UniProtKB-KW"/>
</dbReference>
<sequence length="148" mass="16388">MNREITPTEPELSATMRHSSVLLSATRRGARLARRLTVQQLTEWQRPFGAAEQITAELASNAVLHGRLPGRSFRLTLTLHTSGTLRIAVADPRPEWEPRTSGSRDPAAESGRGLLIVEALADRWGVDFSVAQQKSVWAELDLCDFRDG</sequence>
<dbReference type="CDD" id="cd16936">
    <property type="entry name" value="HATPase_RsbW-like"/>
    <property type="match status" value="1"/>
</dbReference>
<dbReference type="Pfam" id="PF13581">
    <property type="entry name" value="HATPase_c_2"/>
    <property type="match status" value="1"/>
</dbReference>
<proteinExistence type="predicted"/>
<dbReference type="PANTHER" id="PTHR35526:SF3">
    <property type="entry name" value="ANTI-SIGMA-F FACTOR RSBW"/>
    <property type="match status" value="1"/>
</dbReference>
<accession>A0A7T1T346</accession>
<evidence type="ECO:0000259" key="2">
    <source>
        <dbReference type="Pfam" id="PF13581"/>
    </source>
</evidence>
<dbReference type="RefSeq" id="WP_197349035.1">
    <property type="nucleotide sequence ID" value="NZ_CP048882.1"/>
</dbReference>
<gene>
    <name evidence="3" type="ORF">G4Z16_02960</name>
</gene>
<reference evidence="4" key="1">
    <citation type="submission" date="2020-02" db="EMBL/GenBank/DDBJ databases">
        <title>Streptomyces sp. ASO4wet.</title>
        <authorList>
            <person name="Risdian C."/>
            <person name="Landwehr W."/>
            <person name="Schupp P."/>
            <person name="Wink J."/>
        </authorList>
    </citation>
    <scope>NUCLEOTIDE SEQUENCE [LARGE SCALE GENOMIC DNA]</scope>
    <source>
        <strain evidence="4">ASO4wet</strain>
    </source>
</reference>
<keyword evidence="1" id="KW-0723">Serine/threonine-protein kinase</keyword>
<dbReference type="EMBL" id="CP048882">
    <property type="protein sequence ID" value="QPP05522.1"/>
    <property type="molecule type" value="Genomic_DNA"/>
</dbReference>
<dbReference type="InterPro" id="IPR036890">
    <property type="entry name" value="HATPase_C_sf"/>
</dbReference>
<keyword evidence="3" id="KW-0067">ATP-binding</keyword>
<dbReference type="SUPFAM" id="SSF55874">
    <property type="entry name" value="ATPase domain of HSP90 chaperone/DNA topoisomerase II/histidine kinase"/>
    <property type="match status" value="1"/>
</dbReference>
<keyword evidence="1" id="KW-0418">Kinase</keyword>
<name>A0A7T1T346_9ACTN</name>
<protein>
    <submittedName>
        <fullName evidence="3">ATP-binding protein</fullName>
    </submittedName>
</protein>
<dbReference type="PANTHER" id="PTHR35526">
    <property type="entry name" value="ANTI-SIGMA-F FACTOR RSBW-RELATED"/>
    <property type="match status" value="1"/>
</dbReference>
<feature type="domain" description="Histidine kinase/HSP90-like ATPase" evidence="2">
    <location>
        <begin position="50"/>
        <end position="126"/>
    </location>
</feature>
<dbReference type="InterPro" id="IPR003594">
    <property type="entry name" value="HATPase_dom"/>
</dbReference>
<evidence type="ECO:0000256" key="1">
    <source>
        <dbReference type="ARBA" id="ARBA00022527"/>
    </source>
</evidence>
<dbReference type="Gene3D" id="3.30.565.10">
    <property type="entry name" value="Histidine kinase-like ATPase, C-terminal domain"/>
    <property type="match status" value="1"/>
</dbReference>
<keyword evidence="4" id="KW-1185">Reference proteome</keyword>
<dbReference type="AlphaFoldDB" id="A0A7T1T346"/>
<dbReference type="InterPro" id="IPR050267">
    <property type="entry name" value="Anti-sigma-factor_SerPK"/>
</dbReference>
<dbReference type="GO" id="GO:0004674">
    <property type="term" value="F:protein serine/threonine kinase activity"/>
    <property type="evidence" value="ECO:0007669"/>
    <property type="project" value="UniProtKB-KW"/>
</dbReference>
<keyword evidence="1" id="KW-0808">Transferase</keyword>
<dbReference type="KEGG" id="sbat:G4Z16_02960"/>
<keyword evidence="3" id="KW-0547">Nucleotide-binding</keyword>